<accession>A0A0F9MNE1</accession>
<dbReference type="AlphaFoldDB" id="A0A0F9MNE1"/>
<name>A0A0F9MNE1_9ZZZZ</name>
<proteinExistence type="predicted"/>
<dbReference type="PROSITE" id="PS51257">
    <property type="entry name" value="PROKAR_LIPOPROTEIN"/>
    <property type="match status" value="1"/>
</dbReference>
<evidence type="ECO:0000256" key="1">
    <source>
        <dbReference type="SAM" id="MobiDB-lite"/>
    </source>
</evidence>
<sequence>MIGRYCIFLLMLILAVSGCAELPRTAPSDQSPGGVSVMPARTSAT</sequence>
<reference evidence="2" key="1">
    <citation type="journal article" date="2015" name="Nature">
        <title>Complex archaea that bridge the gap between prokaryotes and eukaryotes.</title>
        <authorList>
            <person name="Spang A."/>
            <person name="Saw J.H."/>
            <person name="Jorgensen S.L."/>
            <person name="Zaremba-Niedzwiedzka K."/>
            <person name="Martijn J."/>
            <person name="Lind A.E."/>
            <person name="van Eijk R."/>
            <person name="Schleper C."/>
            <person name="Guy L."/>
            <person name="Ettema T.J."/>
        </authorList>
    </citation>
    <scope>NUCLEOTIDE SEQUENCE</scope>
</reference>
<protein>
    <submittedName>
        <fullName evidence="2">Uncharacterized protein</fullName>
    </submittedName>
</protein>
<organism evidence="2">
    <name type="scientific">marine sediment metagenome</name>
    <dbReference type="NCBI Taxonomy" id="412755"/>
    <lineage>
        <taxon>unclassified sequences</taxon>
        <taxon>metagenomes</taxon>
        <taxon>ecological metagenomes</taxon>
    </lineage>
</organism>
<comment type="caution">
    <text evidence="2">The sequence shown here is derived from an EMBL/GenBank/DDBJ whole genome shotgun (WGS) entry which is preliminary data.</text>
</comment>
<dbReference type="EMBL" id="LAZR01009762">
    <property type="protein sequence ID" value="KKM70727.1"/>
    <property type="molecule type" value="Genomic_DNA"/>
</dbReference>
<evidence type="ECO:0000313" key="2">
    <source>
        <dbReference type="EMBL" id="KKM70727.1"/>
    </source>
</evidence>
<feature type="region of interest" description="Disordered" evidence="1">
    <location>
        <begin position="25"/>
        <end position="45"/>
    </location>
</feature>
<gene>
    <name evidence="2" type="ORF">LCGC14_1437770</name>
</gene>